<keyword evidence="3" id="KW-0479">Metal-binding</keyword>
<dbReference type="GO" id="GO:0046872">
    <property type="term" value="F:metal ion binding"/>
    <property type="evidence" value="ECO:0007669"/>
    <property type="project" value="UniProtKB-KW"/>
</dbReference>
<protein>
    <submittedName>
        <fullName evidence="7">Radical SAM protein</fullName>
    </submittedName>
</protein>
<sequence>MSLRDHDRYVSLTMEFRCNLKCVHCMIEGTMDRLAPTPDATFERVLADQRDTGRWDGLVLTGSEVTLRRDLPELARKARAAGFKHIRIQTHGMALGRPGFADRLVEAGIDEFFVSVAGSDRESHDRITQVPGAWDKMMAGLQHLERYDHVRIITNTVVTTESFRLLPDLVAALGHLKNLVQMEFWNFFPMAETDEKGLAARHADIRPYLLAAIEACRARKRFVEVKHFPQCLLGAYQDALVNAQPMLVIDPEFWTEFDRNGFHACPHRAVCPSTECLGLTEAYRAKFGDERGLLDPSRVVLPDRGAAT</sequence>
<dbReference type="EMBL" id="WUWG01000007">
    <property type="protein sequence ID" value="MXU66706.1"/>
    <property type="molecule type" value="Genomic_DNA"/>
</dbReference>
<evidence type="ECO:0000256" key="5">
    <source>
        <dbReference type="ARBA" id="ARBA00023014"/>
    </source>
</evidence>
<evidence type="ECO:0000256" key="1">
    <source>
        <dbReference type="ARBA" id="ARBA00001966"/>
    </source>
</evidence>
<evidence type="ECO:0000313" key="8">
    <source>
        <dbReference type="Proteomes" id="UP000436016"/>
    </source>
</evidence>
<keyword evidence="2" id="KW-0949">S-adenosyl-L-methionine</keyword>
<comment type="caution">
    <text evidence="7">The sequence shown here is derived from an EMBL/GenBank/DDBJ whole genome shotgun (WGS) entry which is preliminary data.</text>
</comment>
<keyword evidence="5" id="KW-0411">Iron-sulfur</keyword>
<keyword evidence="8" id="KW-1185">Reference proteome</keyword>
<evidence type="ECO:0000256" key="3">
    <source>
        <dbReference type="ARBA" id="ARBA00022723"/>
    </source>
</evidence>
<evidence type="ECO:0000256" key="2">
    <source>
        <dbReference type="ARBA" id="ARBA00022691"/>
    </source>
</evidence>
<dbReference type="Proteomes" id="UP000436016">
    <property type="component" value="Unassembled WGS sequence"/>
</dbReference>
<reference evidence="7 8" key="1">
    <citation type="submission" date="2019-12" db="EMBL/GenBank/DDBJ databases">
        <title>Strain KN286 was isolated from seawater, which was collected from Caroline Seamount in the tropical western Pacific.</title>
        <authorList>
            <person name="Wang Q."/>
        </authorList>
    </citation>
    <scope>NUCLEOTIDE SEQUENCE [LARGE SCALE GENOMIC DNA]</scope>
    <source>
        <strain evidence="7 8">KN286</strain>
    </source>
</reference>
<dbReference type="PANTHER" id="PTHR11228">
    <property type="entry name" value="RADICAL SAM DOMAIN PROTEIN"/>
    <property type="match status" value="1"/>
</dbReference>
<comment type="cofactor">
    <cofactor evidence="1">
        <name>[4Fe-4S] cluster</name>
        <dbReference type="ChEBI" id="CHEBI:49883"/>
    </cofactor>
</comment>
<name>A0A6B0TRV3_9RHOB</name>
<gene>
    <name evidence="7" type="ORF">GSH16_14750</name>
</gene>
<dbReference type="Pfam" id="PF04055">
    <property type="entry name" value="Radical_SAM"/>
    <property type="match status" value="1"/>
</dbReference>
<dbReference type="SUPFAM" id="SSF102114">
    <property type="entry name" value="Radical SAM enzymes"/>
    <property type="match status" value="1"/>
</dbReference>
<keyword evidence="4" id="KW-0408">Iron</keyword>
<dbReference type="AlphaFoldDB" id="A0A6B0TRV3"/>
<evidence type="ECO:0000313" key="7">
    <source>
        <dbReference type="EMBL" id="MXU66706.1"/>
    </source>
</evidence>
<dbReference type="PROSITE" id="PS51918">
    <property type="entry name" value="RADICAL_SAM"/>
    <property type="match status" value="1"/>
</dbReference>
<feature type="domain" description="Radical SAM core" evidence="6">
    <location>
        <begin position="4"/>
        <end position="229"/>
    </location>
</feature>
<dbReference type="GO" id="GO:0051536">
    <property type="term" value="F:iron-sulfur cluster binding"/>
    <property type="evidence" value="ECO:0007669"/>
    <property type="project" value="UniProtKB-KW"/>
</dbReference>
<dbReference type="InterPro" id="IPR050377">
    <property type="entry name" value="Radical_SAM_PqqE_MftC-like"/>
</dbReference>
<dbReference type="SFLD" id="SFLDS00029">
    <property type="entry name" value="Radical_SAM"/>
    <property type="match status" value="1"/>
</dbReference>
<dbReference type="InterPro" id="IPR013785">
    <property type="entry name" value="Aldolase_TIM"/>
</dbReference>
<dbReference type="InterPro" id="IPR007197">
    <property type="entry name" value="rSAM"/>
</dbReference>
<evidence type="ECO:0000259" key="6">
    <source>
        <dbReference type="PROSITE" id="PS51918"/>
    </source>
</evidence>
<evidence type="ECO:0000256" key="4">
    <source>
        <dbReference type="ARBA" id="ARBA00023004"/>
    </source>
</evidence>
<proteinExistence type="predicted"/>
<dbReference type="PANTHER" id="PTHR11228:SF34">
    <property type="entry name" value="TUNGSTEN-CONTAINING ALDEHYDE FERREDOXIN OXIDOREDUCTASE COFACTOR MODIFYING PROTEIN"/>
    <property type="match status" value="1"/>
</dbReference>
<dbReference type="GO" id="GO:0003824">
    <property type="term" value="F:catalytic activity"/>
    <property type="evidence" value="ECO:0007669"/>
    <property type="project" value="InterPro"/>
</dbReference>
<dbReference type="Gene3D" id="3.20.20.70">
    <property type="entry name" value="Aldolase class I"/>
    <property type="match status" value="1"/>
</dbReference>
<dbReference type="SFLD" id="SFLDG01067">
    <property type="entry name" value="SPASM/twitch_domain_containing"/>
    <property type="match status" value="1"/>
</dbReference>
<dbReference type="InterPro" id="IPR058240">
    <property type="entry name" value="rSAM_sf"/>
</dbReference>
<organism evidence="7 8">
    <name type="scientific">Oceanomicrobium pacificus</name>
    <dbReference type="NCBI Taxonomy" id="2692916"/>
    <lineage>
        <taxon>Bacteria</taxon>
        <taxon>Pseudomonadati</taxon>
        <taxon>Pseudomonadota</taxon>
        <taxon>Alphaproteobacteria</taxon>
        <taxon>Rhodobacterales</taxon>
        <taxon>Paracoccaceae</taxon>
        <taxon>Oceanomicrobium</taxon>
    </lineage>
</organism>
<dbReference type="CDD" id="cd01335">
    <property type="entry name" value="Radical_SAM"/>
    <property type="match status" value="1"/>
</dbReference>
<accession>A0A6B0TRV3</accession>